<sequence length="177" mass="19197">MTKLMVGIRERFLRVVVVAAAAVASFHRLPQHREAVADASPGRPSRPPASIPEDAAIDGFQFGRPKVVVLPGGCCCYLLDSWETVEFHYPDKFTCRQRAANELAAQDAMAGLMALSNGQIQGAGVDKDSNSGDVVCKVKRTEYSPPIEDEYDDTATFAQFPIVKAASRPHPTRQPGP</sequence>
<protein>
    <submittedName>
        <fullName evidence="1">Uncharacterized protein</fullName>
    </submittedName>
</protein>
<accession>A0A0E0I7C6</accession>
<evidence type="ECO:0000313" key="2">
    <source>
        <dbReference type="Proteomes" id="UP000006591"/>
    </source>
</evidence>
<reference evidence="1" key="2">
    <citation type="submission" date="2018-04" db="EMBL/GenBank/DDBJ databases">
        <title>OnivRS2 (Oryza nivara Reference Sequence Version 2).</title>
        <authorList>
            <person name="Zhang J."/>
            <person name="Kudrna D."/>
            <person name="Lee S."/>
            <person name="Talag J."/>
            <person name="Rajasekar S."/>
            <person name="Welchert J."/>
            <person name="Hsing Y.-I."/>
            <person name="Wing R.A."/>
        </authorList>
    </citation>
    <scope>NUCLEOTIDE SEQUENCE [LARGE SCALE GENOMIC DNA]</scope>
    <source>
        <strain evidence="1">SL10</strain>
    </source>
</reference>
<dbReference type="Proteomes" id="UP000006591">
    <property type="component" value="Chromosome 8"/>
</dbReference>
<dbReference type="HOGENOM" id="CLU_1520226_0_0_1"/>
<proteinExistence type="predicted"/>
<dbReference type="EnsemblPlants" id="ONIVA08G03240.1">
    <property type="protein sequence ID" value="ONIVA08G03240.1"/>
    <property type="gene ID" value="ONIVA08G03240"/>
</dbReference>
<dbReference type="Gramene" id="ONIVA08G03240.1">
    <property type="protein sequence ID" value="ONIVA08G03240.1"/>
    <property type="gene ID" value="ONIVA08G03240"/>
</dbReference>
<evidence type="ECO:0000313" key="1">
    <source>
        <dbReference type="EnsemblPlants" id="ONIVA08G03240.1"/>
    </source>
</evidence>
<reference evidence="1" key="1">
    <citation type="submission" date="2015-04" db="UniProtKB">
        <authorList>
            <consortium name="EnsemblPlants"/>
        </authorList>
    </citation>
    <scope>IDENTIFICATION</scope>
    <source>
        <strain evidence="1">SL10</strain>
    </source>
</reference>
<organism evidence="1">
    <name type="scientific">Oryza nivara</name>
    <name type="common">Indian wild rice</name>
    <name type="synonym">Oryza sativa f. spontanea</name>
    <dbReference type="NCBI Taxonomy" id="4536"/>
    <lineage>
        <taxon>Eukaryota</taxon>
        <taxon>Viridiplantae</taxon>
        <taxon>Streptophyta</taxon>
        <taxon>Embryophyta</taxon>
        <taxon>Tracheophyta</taxon>
        <taxon>Spermatophyta</taxon>
        <taxon>Magnoliopsida</taxon>
        <taxon>Liliopsida</taxon>
        <taxon>Poales</taxon>
        <taxon>Poaceae</taxon>
        <taxon>BOP clade</taxon>
        <taxon>Oryzoideae</taxon>
        <taxon>Oryzeae</taxon>
        <taxon>Oryzinae</taxon>
        <taxon>Oryza</taxon>
    </lineage>
</organism>
<keyword evidence="2" id="KW-1185">Reference proteome</keyword>
<dbReference type="AlphaFoldDB" id="A0A0E0I7C6"/>
<name>A0A0E0I7C6_ORYNI</name>